<dbReference type="GO" id="GO:0050661">
    <property type="term" value="F:NADP binding"/>
    <property type="evidence" value="ECO:0007669"/>
    <property type="project" value="InterPro"/>
</dbReference>
<evidence type="ECO:0000313" key="10">
    <source>
        <dbReference type="EMBL" id="BCS02587.1"/>
    </source>
</evidence>
<protein>
    <recommendedName>
        <fullName evidence="3">Dihydrofolate reductase</fullName>
        <ecNumber evidence="2">1.5.1.3</ecNumber>
    </recommendedName>
</protein>
<proteinExistence type="inferred from homology"/>
<evidence type="ECO:0000256" key="7">
    <source>
        <dbReference type="RuleBase" id="RU004474"/>
    </source>
</evidence>
<dbReference type="GO" id="GO:0046654">
    <property type="term" value="P:tetrahydrofolate biosynthetic process"/>
    <property type="evidence" value="ECO:0007669"/>
    <property type="project" value="UniProtKB-UniPathway"/>
</dbReference>
<dbReference type="GO" id="GO:0004146">
    <property type="term" value="F:dihydrofolate reductase activity"/>
    <property type="evidence" value="ECO:0007669"/>
    <property type="project" value="UniProtKB-EC"/>
</dbReference>
<reference evidence="10" key="3">
    <citation type="submission" date="2021-01" db="EMBL/GenBank/DDBJ databases">
        <authorList>
            <consortium name="Aspergillus luchuensis mut. kawachii IFO 4304 genome sequencing consortium"/>
            <person name="Kazuki M."/>
            <person name="Futagami T."/>
        </authorList>
    </citation>
    <scope>NUCLEOTIDE SEQUENCE</scope>
    <source>
        <strain evidence="10">IFO 4308</strain>
    </source>
</reference>
<evidence type="ECO:0000256" key="4">
    <source>
        <dbReference type="ARBA" id="ARBA00022563"/>
    </source>
</evidence>
<dbReference type="VEuPathDB" id="FungiDB:ASPFODRAFT_650827"/>
<keyword evidence="4" id="KW-0554">One-carbon metabolism</keyword>
<evidence type="ECO:0000313" key="13">
    <source>
        <dbReference type="Proteomes" id="UP000661280"/>
    </source>
</evidence>
<dbReference type="EC" id="1.5.1.3" evidence="2"/>
<evidence type="ECO:0000259" key="9">
    <source>
        <dbReference type="PROSITE" id="PS51330"/>
    </source>
</evidence>
<reference evidence="12" key="2">
    <citation type="submission" date="2016-02" db="EMBL/GenBank/DDBJ databases">
        <title>Genome sequencing of Aspergillus luchuensis NBRC 4314.</title>
        <authorList>
            <person name="Yamada O."/>
        </authorList>
    </citation>
    <scope>NUCLEOTIDE SEQUENCE [LARGE SCALE GENOMIC DNA]</scope>
    <source>
        <strain evidence="12">RIB 2604</strain>
    </source>
</reference>
<dbReference type="UniPathway" id="UPA00077">
    <property type="reaction ID" value="UER00158"/>
</dbReference>
<evidence type="ECO:0000256" key="3">
    <source>
        <dbReference type="ARBA" id="ARBA00018886"/>
    </source>
</evidence>
<dbReference type="GeneID" id="64963908"/>
<evidence type="ECO:0000313" key="12">
    <source>
        <dbReference type="Proteomes" id="UP000075230"/>
    </source>
</evidence>
<dbReference type="Proteomes" id="UP000075230">
    <property type="component" value="Unassembled WGS sequence"/>
</dbReference>
<sequence>MPPTPRPLTLIVATTPIPTPITTPTSTTESSSSSSSSSTPIRLGIGHSGTLPWPRIKTDMSFFARVTSRPPVPGTTNAIIMGRKTYDSVPAPLRPLAKRISTIITRDVEGLKPRVAREVEGRKAKLAASASAAASTSGGNGNAAQQQPATDAIVCGGLDEALQELETRYGDEGKLGKVFVIGGAEIYGAVLGAAKGGPGPVRIVMTNVEKKGYAEGDRGEVFECDTFFPVDEELFGEKEGWRRVTPEEVTEWVGEEVTGRWIEEGDVRVQMVGYERQ</sequence>
<name>A0A146FWZ0_ASPKA</name>
<dbReference type="GO" id="GO:0005739">
    <property type="term" value="C:mitochondrion"/>
    <property type="evidence" value="ECO:0007669"/>
    <property type="project" value="TreeGrafter"/>
</dbReference>
<comment type="pathway">
    <text evidence="1">Cofactor biosynthesis; tetrahydrofolate biosynthesis; 5,6,7,8-tetrahydrofolate from 7,8-dihydrofolate: step 1/1.</text>
</comment>
<keyword evidence="6" id="KW-0560">Oxidoreductase</keyword>
<dbReference type="InterPro" id="IPR024072">
    <property type="entry name" value="DHFR-like_dom_sf"/>
</dbReference>
<organism evidence="11 12">
    <name type="scientific">Aspergillus kawachii</name>
    <name type="common">White koji mold</name>
    <name type="synonym">Aspergillus awamori var. kawachi</name>
    <dbReference type="NCBI Taxonomy" id="1069201"/>
    <lineage>
        <taxon>Eukaryota</taxon>
        <taxon>Fungi</taxon>
        <taxon>Dikarya</taxon>
        <taxon>Ascomycota</taxon>
        <taxon>Pezizomycotina</taxon>
        <taxon>Eurotiomycetes</taxon>
        <taxon>Eurotiomycetidae</taxon>
        <taxon>Eurotiales</taxon>
        <taxon>Aspergillaceae</taxon>
        <taxon>Aspergillus</taxon>
        <taxon>Aspergillus subgen. Circumdati</taxon>
    </lineage>
</organism>
<keyword evidence="13" id="KW-1185">Reference proteome</keyword>
<dbReference type="EMBL" id="BCWF01000032">
    <property type="protein sequence ID" value="GAT30244.1"/>
    <property type="molecule type" value="Genomic_DNA"/>
</dbReference>
<evidence type="ECO:0000256" key="5">
    <source>
        <dbReference type="ARBA" id="ARBA00022857"/>
    </source>
</evidence>
<comment type="similarity">
    <text evidence="7">Belongs to the dihydrofolate reductase family.</text>
</comment>
<dbReference type="GO" id="GO:0006730">
    <property type="term" value="P:one-carbon metabolic process"/>
    <property type="evidence" value="ECO:0007669"/>
    <property type="project" value="UniProtKB-KW"/>
</dbReference>
<dbReference type="PROSITE" id="PS51330">
    <property type="entry name" value="DHFR_2"/>
    <property type="match status" value="1"/>
</dbReference>
<dbReference type="PROSITE" id="PS00075">
    <property type="entry name" value="DHFR_1"/>
    <property type="match status" value="1"/>
</dbReference>
<feature type="region of interest" description="Disordered" evidence="8">
    <location>
        <begin position="1"/>
        <end position="50"/>
    </location>
</feature>
<dbReference type="KEGG" id="aluc:AKAW2_60851S"/>
<feature type="compositionally biased region" description="Low complexity" evidence="8">
    <location>
        <begin position="14"/>
        <end position="41"/>
    </location>
</feature>
<dbReference type="PANTHER" id="PTHR48069:SF3">
    <property type="entry name" value="DIHYDROFOLATE REDUCTASE"/>
    <property type="match status" value="1"/>
</dbReference>
<dbReference type="GO" id="GO:0046655">
    <property type="term" value="P:folic acid metabolic process"/>
    <property type="evidence" value="ECO:0007669"/>
    <property type="project" value="TreeGrafter"/>
</dbReference>
<reference evidence="10" key="4">
    <citation type="submission" date="2021-02" db="EMBL/GenBank/DDBJ databases">
        <title>Aspergillus luchuensis mut. kawachii IFO 4304 genome sequence.</title>
        <authorList>
            <person name="Mori K."/>
            <person name="Kadooka C."/>
            <person name="Goto M."/>
            <person name="Futagami T."/>
        </authorList>
    </citation>
    <scope>NUCLEOTIDE SEQUENCE</scope>
    <source>
        <strain evidence="10">IFO 4308</strain>
    </source>
</reference>
<dbReference type="RefSeq" id="XP_041546349.1">
    <property type="nucleotide sequence ID" value="XM_041693022.1"/>
</dbReference>
<dbReference type="GO" id="GO:0046452">
    <property type="term" value="P:dihydrofolate metabolic process"/>
    <property type="evidence" value="ECO:0007669"/>
    <property type="project" value="TreeGrafter"/>
</dbReference>
<dbReference type="Pfam" id="PF00186">
    <property type="entry name" value="DHFR_1"/>
    <property type="match status" value="1"/>
</dbReference>
<dbReference type="OrthoDB" id="414698at2759"/>
<evidence type="ECO:0000313" key="11">
    <source>
        <dbReference type="EMBL" id="GAT30244.1"/>
    </source>
</evidence>
<evidence type="ECO:0000256" key="1">
    <source>
        <dbReference type="ARBA" id="ARBA00004903"/>
    </source>
</evidence>
<dbReference type="InterPro" id="IPR017925">
    <property type="entry name" value="DHFR_CS"/>
</dbReference>
<feature type="domain" description="DHFR" evidence="9">
    <location>
        <begin position="7"/>
        <end position="276"/>
    </location>
</feature>
<dbReference type="PANTHER" id="PTHR48069">
    <property type="entry name" value="DIHYDROFOLATE REDUCTASE"/>
    <property type="match status" value="1"/>
</dbReference>
<evidence type="ECO:0000256" key="2">
    <source>
        <dbReference type="ARBA" id="ARBA00012856"/>
    </source>
</evidence>
<dbReference type="InterPro" id="IPR012259">
    <property type="entry name" value="DHFR"/>
</dbReference>
<keyword evidence="5" id="KW-0521">NADP</keyword>
<evidence type="ECO:0000256" key="8">
    <source>
        <dbReference type="SAM" id="MobiDB-lite"/>
    </source>
</evidence>
<accession>A0A146FWZ0</accession>
<dbReference type="Gene3D" id="3.40.430.10">
    <property type="entry name" value="Dihydrofolate Reductase, subunit A"/>
    <property type="match status" value="1"/>
</dbReference>
<dbReference type="InterPro" id="IPR001796">
    <property type="entry name" value="DHFR_dom"/>
</dbReference>
<reference evidence="11 12" key="1">
    <citation type="journal article" date="2016" name="DNA Res.">
        <title>Genome sequence of Aspergillus luchuensis NBRC 4314.</title>
        <authorList>
            <person name="Yamada O."/>
            <person name="Machida M."/>
            <person name="Hosoyama A."/>
            <person name="Goto M."/>
            <person name="Takahashi T."/>
            <person name="Futagami T."/>
            <person name="Yamagata Y."/>
            <person name="Takeuchi M."/>
            <person name="Kobayashi T."/>
            <person name="Koike H."/>
            <person name="Abe K."/>
            <person name="Asai K."/>
            <person name="Arita M."/>
            <person name="Fujita N."/>
            <person name="Fukuda K."/>
            <person name="Higa K."/>
            <person name="Horikawa H."/>
            <person name="Ishikawa T."/>
            <person name="Jinno K."/>
            <person name="Kato Y."/>
            <person name="Kirimura K."/>
            <person name="Mizutani O."/>
            <person name="Nakasone K."/>
            <person name="Sano M."/>
            <person name="Shiraishi Y."/>
            <person name="Tsukahara M."/>
            <person name="Gomi K."/>
        </authorList>
    </citation>
    <scope>NUCLEOTIDE SEQUENCE [LARGE SCALE GENOMIC DNA]</scope>
    <source>
        <strain evidence="11 12">RIB 2604</strain>
    </source>
</reference>
<evidence type="ECO:0000256" key="6">
    <source>
        <dbReference type="ARBA" id="ARBA00023002"/>
    </source>
</evidence>
<dbReference type="AlphaFoldDB" id="A0A146FWZ0"/>
<gene>
    <name evidence="10" type="primary">DFR1</name>
    <name evidence="10" type="ORF">AKAW2_60851S</name>
    <name evidence="11" type="ORF">RIB2604_03302200</name>
</gene>
<dbReference type="Proteomes" id="UP000661280">
    <property type="component" value="Chromosome 6"/>
</dbReference>
<dbReference type="SUPFAM" id="SSF53597">
    <property type="entry name" value="Dihydrofolate reductase-like"/>
    <property type="match status" value="1"/>
</dbReference>
<dbReference type="CDD" id="cd00209">
    <property type="entry name" value="DHFR"/>
    <property type="match status" value="1"/>
</dbReference>
<dbReference type="EMBL" id="AP024430">
    <property type="protein sequence ID" value="BCS02587.1"/>
    <property type="molecule type" value="Genomic_DNA"/>
</dbReference>
<dbReference type="PRINTS" id="PR00070">
    <property type="entry name" value="DHFR"/>
</dbReference>